<name>A0A0R1PCY9_9LACO</name>
<dbReference type="InterPro" id="IPR029050">
    <property type="entry name" value="Immunoprotect_excell_Ig-like"/>
</dbReference>
<dbReference type="PATRIC" id="fig|1423746.3.peg.1234"/>
<dbReference type="InterPro" id="IPR031989">
    <property type="entry name" value="DUF5067"/>
</dbReference>
<keyword evidence="6" id="KW-1185">Reference proteome</keyword>
<dbReference type="EMBL" id="AZER01000016">
    <property type="protein sequence ID" value="KRL27450.1"/>
    <property type="molecule type" value="Genomic_DNA"/>
</dbReference>
<evidence type="ECO:0000259" key="4">
    <source>
        <dbReference type="Pfam" id="PF16729"/>
    </source>
</evidence>
<feature type="compositionally biased region" description="Polar residues" evidence="2">
    <location>
        <begin position="239"/>
        <end position="252"/>
    </location>
</feature>
<dbReference type="STRING" id="1423746.FD27_GL001213"/>
<feature type="signal peptide" evidence="3">
    <location>
        <begin position="1"/>
        <end position="26"/>
    </location>
</feature>
<evidence type="ECO:0000256" key="1">
    <source>
        <dbReference type="ARBA" id="ARBA00022729"/>
    </source>
</evidence>
<sequence>MKSSRMQIVYLIFAIVISCFSLSACGTLSSTKKSSSNYTTYTTKEKYYFNGTTANLHDIKIHIDKVQIYKASETTNNKNLVCFDYTITNKTDKDINAIEGWQSVFNAYQDNKNTEDKLEVCALPPDTSNQVLHDQNQAIKKNGTVQCRAAYNFDSNKKSIILKATKGSDSHFLGKRTYRLDKLKTINVDQDNDSISANKSTSQNGLKPNTISQTVSNSSNKSDNRHSGDWHNDPELWNDAQNDDNWNGSMYQNATPQQRYDYIEANHDYWASRDPNYYNE</sequence>
<evidence type="ECO:0000313" key="5">
    <source>
        <dbReference type="EMBL" id="KRL27450.1"/>
    </source>
</evidence>
<evidence type="ECO:0000256" key="3">
    <source>
        <dbReference type="SAM" id="SignalP"/>
    </source>
</evidence>
<dbReference type="AlphaFoldDB" id="A0A0R1PCY9"/>
<proteinExistence type="predicted"/>
<feature type="compositionally biased region" description="Polar residues" evidence="2">
    <location>
        <begin position="192"/>
        <end position="221"/>
    </location>
</feature>
<protein>
    <recommendedName>
        <fullName evidence="4">DUF5067 domain-containing protein</fullName>
    </recommendedName>
</protein>
<dbReference type="Pfam" id="PF16729">
    <property type="entry name" value="DUF5067"/>
    <property type="match status" value="1"/>
</dbReference>
<feature type="region of interest" description="Disordered" evidence="2">
    <location>
        <begin position="192"/>
        <end position="252"/>
    </location>
</feature>
<accession>A0A0R1PCY9</accession>
<dbReference type="OrthoDB" id="2190227at2"/>
<reference evidence="5 6" key="1">
    <citation type="journal article" date="2015" name="Genome Announc.">
        <title>Expanding the biotechnology potential of lactobacilli through comparative genomics of 213 strains and associated genera.</title>
        <authorList>
            <person name="Sun Z."/>
            <person name="Harris H.M."/>
            <person name="McCann A."/>
            <person name="Guo C."/>
            <person name="Argimon S."/>
            <person name="Zhang W."/>
            <person name="Yang X."/>
            <person name="Jeffery I.B."/>
            <person name="Cooney J.C."/>
            <person name="Kagawa T.F."/>
            <person name="Liu W."/>
            <person name="Song Y."/>
            <person name="Salvetti E."/>
            <person name="Wrobel A."/>
            <person name="Rasinkangas P."/>
            <person name="Parkhill J."/>
            <person name="Rea M.C."/>
            <person name="O'Sullivan O."/>
            <person name="Ritari J."/>
            <person name="Douillard F.P."/>
            <person name="Paul Ross R."/>
            <person name="Yang R."/>
            <person name="Briner A.E."/>
            <person name="Felis G.E."/>
            <person name="de Vos W.M."/>
            <person name="Barrangou R."/>
            <person name="Klaenhammer T.R."/>
            <person name="Caufield P.W."/>
            <person name="Cui Y."/>
            <person name="Zhang H."/>
            <person name="O'Toole P.W."/>
        </authorList>
    </citation>
    <scope>NUCLEOTIDE SEQUENCE [LARGE SCALE GENOMIC DNA]</scope>
    <source>
        <strain evidence="5 6">DSM 13145</strain>
    </source>
</reference>
<evidence type="ECO:0000313" key="6">
    <source>
        <dbReference type="Proteomes" id="UP000051445"/>
    </source>
</evidence>
<feature type="domain" description="DUF5067" evidence="4">
    <location>
        <begin position="41"/>
        <end position="166"/>
    </location>
</feature>
<dbReference type="RefSeq" id="WP_057751905.1">
    <property type="nucleotide sequence ID" value="NZ_AZER01000016.1"/>
</dbReference>
<dbReference type="Proteomes" id="UP000051445">
    <property type="component" value="Unassembled WGS sequence"/>
</dbReference>
<evidence type="ECO:0000256" key="2">
    <source>
        <dbReference type="SAM" id="MobiDB-lite"/>
    </source>
</evidence>
<dbReference type="PROSITE" id="PS51257">
    <property type="entry name" value="PROKAR_LIPOPROTEIN"/>
    <property type="match status" value="1"/>
</dbReference>
<comment type="caution">
    <text evidence="5">The sequence shown here is derived from an EMBL/GenBank/DDBJ whole genome shotgun (WGS) entry which is preliminary data.</text>
</comment>
<organism evidence="5 6">
    <name type="scientific">Limosilactobacillus frumenti DSM 13145</name>
    <dbReference type="NCBI Taxonomy" id="1423746"/>
    <lineage>
        <taxon>Bacteria</taxon>
        <taxon>Bacillati</taxon>
        <taxon>Bacillota</taxon>
        <taxon>Bacilli</taxon>
        <taxon>Lactobacillales</taxon>
        <taxon>Lactobacillaceae</taxon>
        <taxon>Limosilactobacillus</taxon>
    </lineage>
</organism>
<keyword evidence="1 3" id="KW-0732">Signal</keyword>
<gene>
    <name evidence="5" type="ORF">FD27_GL001213</name>
</gene>
<dbReference type="Gene3D" id="2.60.40.1240">
    <property type="match status" value="1"/>
</dbReference>
<feature type="chain" id="PRO_5039624907" description="DUF5067 domain-containing protein" evidence="3">
    <location>
        <begin position="27"/>
        <end position="280"/>
    </location>
</feature>
<feature type="compositionally biased region" description="Basic and acidic residues" evidence="2">
    <location>
        <begin position="222"/>
        <end position="234"/>
    </location>
</feature>